<reference evidence="2 3" key="1">
    <citation type="submission" date="2018-01" db="EMBL/GenBank/DDBJ databases">
        <title>Complete genome sequencing of Sporolactobacillus terrae DLG3.</title>
        <authorList>
            <person name="Nam Y.-D."/>
            <person name="Kang J."/>
            <person name="Chung W.-H."/>
        </authorList>
    </citation>
    <scope>NUCLEOTIDE SEQUENCE [LARGE SCALE GENOMIC DNA]</scope>
    <source>
        <strain evidence="2 3">DLG3</strain>
    </source>
</reference>
<gene>
    <name evidence="2" type="ORF">C0674_01925</name>
</gene>
<name>A0ABX5Q4A9_9BACL</name>
<keyword evidence="3" id="KW-1185">Reference proteome</keyword>
<dbReference type="RefSeq" id="WP_128166002.1">
    <property type="nucleotide sequence ID" value="NZ_CP025688.1"/>
</dbReference>
<accession>A0ABX5Q4A9</accession>
<evidence type="ECO:0000313" key="3">
    <source>
        <dbReference type="Proteomes" id="UP000285882"/>
    </source>
</evidence>
<protein>
    <submittedName>
        <fullName evidence="2">PTS sorbitol transporter subunit IIA</fullName>
    </submittedName>
</protein>
<sequence>MFGMKKKTADPTEIYRTQIKSIGKSAKDFLKEKMLVLFGDEAPAGLKDYCFAIKVTPIQGEIQVGQHVAIDKDRFKITAVGNLVQKNLVDLGHITMRFDGSTTADLAGTLYLEANPIPNLSVGSTIKIER</sequence>
<evidence type="ECO:0000313" key="2">
    <source>
        <dbReference type="EMBL" id="QAA21481.1"/>
    </source>
</evidence>
<dbReference type="SUPFAM" id="SSF141530">
    <property type="entry name" value="PTSIIA/GutA-like"/>
    <property type="match status" value="1"/>
</dbReference>
<comment type="caution">
    <text evidence="1">Lacks conserved residue(s) required for the propagation of feature annotation.</text>
</comment>
<evidence type="ECO:0000256" key="1">
    <source>
        <dbReference type="PROSITE-ProRule" id="PRU00420"/>
    </source>
</evidence>
<dbReference type="InterPro" id="IPR036665">
    <property type="entry name" value="PTS_IIA_glucitol/sorbitol_sf"/>
</dbReference>
<dbReference type="InterPro" id="IPR004716">
    <property type="entry name" value="PTS_IIA_glucitol/sorbitol-sp"/>
</dbReference>
<organism evidence="2 3">
    <name type="scientific">Sporolactobacillus terrae</name>
    <dbReference type="NCBI Taxonomy" id="269673"/>
    <lineage>
        <taxon>Bacteria</taxon>
        <taxon>Bacillati</taxon>
        <taxon>Bacillota</taxon>
        <taxon>Bacilli</taxon>
        <taxon>Bacillales</taxon>
        <taxon>Sporolactobacillaceae</taxon>
        <taxon>Sporolactobacillus</taxon>
    </lineage>
</organism>
<dbReference type="EMBL" id="CP025688">
    <property type="protein sequence ID" value="QAA21481.1"/>
    <property type="molecule type" value="Genomic_DNA"/>
</dbReference>
<proteinExistence type="predicted"/>
<dbReference type="PANTHER" id="PTHR40398:SF1">
    <property type="entry name" value="PTS SYSTEM GLUCITOL_SORBITOL-SPECIFIC EIIA COMPONENT"/>
    <property type="match status" value="1"/>
</dbReference>
<dbReference type="Proteomes" id="UP000285882">
    <property type="component" value="Chromosome"/>
</dbReference>
<dbReference type="PROSITE" id="PS51097">
    <property type="entry name" value="PTS_EIIA_TYPE_5"/>
    <property type="match status" value="1"/>
</dbReference>
<dbReference type="PANTHER" id="PTHR40398">
    <property type="entry name" value="PTS SYSTEM GLUCITOL/SORBITOL-SPECIFIC EIIA COMPONENT"/>
    <property type="match status" value="1"/>
</dbReference>
<dbReference type="Pfam" id="PF03829">
    <property type="entry name" value="PTSIIA_gutA"/>
    <property type="match status" value="1"/>
</dbReference>
<dbReference type="Gene3D" id="2.40.33.40">
    <property type="entry name" value="Phosphotransferase system, glucitol/sorbitol-specific IIA component"/>
    <property type="match status" value="1"/>
</dbReference>